<organism evidence="1 2">
    <name type="scientific">Apiospora phragmitis</name>
    <dbReference type="NCBI Taxonomy" id="2905665"/>
    <lineage>
        <taxon>Eukaryota</taxon>
        <taxon>Fungi</taxon>
        <taxon>Dikarya</taxon>
        <taxon>Ascomycota</taxon>
        <taxon>Pezizomycotina</taxon>
        <taxon>Sordariomycetes</taxon>
        <taxon>Xylariomycetidae</taxon>
        <taxon>Amphisphaeriales</taxon>
        <taxon>Apiosporaceae</taxon>
        <taxon>Apiospora</taxon>
    </lineage>
</organism>
<dbReference type="GeneID" id="92093803"/>
<dbReference type="RefSeq" id="XP_066714329.1">
    <property type="nucleotide sequence ID" value="XM_066860740.1"/>
</dbReference>
<evidence type="ECO:0000313" key="2">
    <source>
        <dbReference type="Proteomes" id="UP001480595"/>
    </source>
</evidence>
<dbReference type="Proteomes" id="UP001480595">
    <property type="component" value="Unassembled WGS sequence"/>
</dbReference>
<comment type="caution">
    <text evidence="1">The sequence shown here is derived from an EMBL/GenBank/DDBJ whole genome shotgun (WGS) entry which is preliminary data.</text>
</comment>
<keyword evidence="2" id="KW-1185">Reference proteome</keyword>
<name>A0ABR1UJ01_9PEZI</name>
<protein>
    <submittedName>
        <fullName evidence="1">Uncharacterized protein</fullName>
    </submittedName>
</protein>
<gene>
    <name evidence="1" type="ORF">PG994_009331</name>
</gene>
<accession>A0ABR1UJ01</accession>
<evidence type="ECO:0000313" key="1">
    <source>
        <dbReference type="EMBL" id="KAK8058883.1"/>
    </source>
</evidence>
<reference evidence="1 2" key="1">
    <citation type="submission" date="2023-01" db="EMBL/GenBank/DDBJ databases">
        <title>Analysis of 21 Apiospora genomes using comparative genomics revels a genus with tremendous synthesis potential of carbohydrate active enzymes and secondary metabolites.</title>
        <authorList>
            <person name="Sorensen T."/>
        </authorList>
    </citation>
    <scope>NUCLEOTIDE SEQUENCE [LARGE SCALE GENOMIC DNA]</scope>
    <source>
        <strain evidence="1 2">CBS 135458</strain>
    </source>
</reference>
<proteinExistence type="predicted"/>
<dbReference type="EMBL" id="JAQQWL010000009">
    <property type="protein sequence ID" value="KAK8058883.1"/>
    <property type="molecule type" value="Genomic_DNA"/>
</dbReference>
<sequence>MAEDTRIFYLPAENTATAPVVCVSLNVIFDHNTKSDLSRDEVNALVDGEHKWATWPNTTLC</sequence>